<name>A0AAV2JWJ3_KNICA</name>
<keyword evidence="3" id="KW-1185">Reference proteome</keyword>
<reference evidence="2 3" key="1">
    <citation type="submission" date="2024-04" db="EMBL/GenBank/DDBJ databases">
        <authorList>
            <person name="Waldvogel A.-M."/>
            <person name="Schoenle A."/>
        </authorList>
    </citation>
    <scope>NUCLEOTIDE SEQUENCE [LARGE SCALE GENOMIC DNA]</scope>
</reference>
<evidence type="ECO:0000313" key="2">
    <source>
        <dbReference type="EMBL" id="CAL1581924.1"/>
    </source>
</evidence>
<sequence length="69" mass="7326">MPVNITNVLMAAPRRSCALTSHSPVLQSGGLLLLQSRGRTDNTTQNPQRGEESLMPVGVGVEARDRPGS</sequence>
<feature type="region of interest" description="Disordered" evidence="1">
    <location>
        <begin position="36"/>
        <end position="69"/>
    </location>
</feature>
<dbReference type="Proteomes" id="UP001497482">
    <property type="component" value="Chromosome 15"/>
</dbReference>
<gene>
    <name evidence="2" type="ORF">KC01_LOCUS12637</name>
</gene>
<organism evidence="2 3">
    <name type="scientific">Knipowitschia caucasica</name>
    <name type="common">Caucasian dwarf goby</name>
    <name type="synonym">Pomatoschistus caucasicus</name>
    <dbReference type="NCBI Taxonomy" id="637954"/>
    <lineage>
        <taxon>Eukaryota</taxon>
        <taxon>Metazoa</taxon>
        <taxon>Chordata</taxon>
        <taxon>Craniata</taxon>
        <taxon>Vertebrata</taxon>
        <taxon>Euteleostomi</taxon>
        <taxon>Actinopterygii</taxon>
        <taxon>Neopterygii</taxon>
        <taxon>Teleostei</taxon>
        <taxon>Neoteleostei</taxon>
        <taxon>Acanthomorphata</taxon>
        <taxon>Gobiaria</taxon>
        <taxon>Gobiiformes</taxon>
        <taxon>Gobioidei</taxon>
        <taxon>Gobiidae</taxon>
        <taxon>Gobiinae</taxon>
        <taxon>Knipowitschia</taxon>
    </lineage>
</organism>
<protein>
    <submittedName>
        <fullName evidence="2">Uncharacterized protein</fullName>
    </submittedName>
</protein>
<proteinExistence type="predicted"/>
<evidence type="ECO:0000313" key="3">
    <source>
        <dbReference type="Proteomes" id="UP001497482"/>
    </source>
</evidence>
<dbReference type="EMBL" id="OZ035837">
    <property type="protein sequence ID" value="CAL1581924.1"/>
    <property type="molecule type" value="Genomic_DNA"/>
</dbReference>
<evidence type="ECO:0000256" key="1">
    <source>
        <dbReference type="SAM" id="MobiDB-lite"/>
    </source>
</evidence>
<accession>A0AAV2JWJ3</accession>
<dbReference type="AlphaFoldDB" id="A0AAV2JWJ3"/>